<evidence type="ECO:0000313" key="3">
    <source>
        <dbReference type="Proteomes" id="UP000199158"/>
    </source>
</evidence>
<keyword evidence="1" id="KW-0472">Membrane</keyword>
<name>A0A1H8DHG0_9FIRM</name>
<proteinExistence type="predicted"/>
<feature type="transmembrane region" description="Helical" evidence="1">
    <location>
        <begin position="101"/>
        <end position="121"/>
    </location>
</feature>
<feature type="transmembrane region" description="Helical" evidence="1">
    <location>
        <begin position="50"/>
        <end position="80"/>
    </location>
</feature>
<dbReference type="Pfam" id="PF12725">
    <property type="entry name" value="DUF3810"/>
    <property type="match status" value="1"/>
</dbReference>
<evidence type="ECO:0000256" key="1">
    <source>
        <dbReference type="SAM" id="Phobius"/>
    </source>
</evidence>
<organism evidence="2 3">
    <name type="scientific">Hydrogenoanaerobacterium saccharovorans</name>
    <dbReference type="NCBI Taxonomy" id="474960"/>
    <lineage>
        <taxon>Bacteria</taxon>
        <taxon>Bacillati</taxon>
        <taxon>Bacillota</taxon>
        <taxon>Clostridia</taxon>
        <taxon>Eubacteriales</taxon>
        <taxon>Oscillospiraceae</taxon>
        <taxon>Hydrogenoanaerobacterium</taxon>
    </lineage>
</organism>
<keyword evidence="1" id="KW-0812">Transmembrane</keyword>
<evidence type="ECO:0008006" key="4">
    <source>
        <dbReference type="Google" id="ProtNLM"/>
    </source>
</evidence>
<keyword evidence="1" id="KW-1133">Transmembrane helix</keyword>
<dbReference type="STRING" id="474960.SAMN05216180_2612"/>
<accession>A0A1H8DHG0</accession>
<dbReference type="EMBL" id="FOCG01000003">
    <property type="protein sequence ID" value="SEN06683.1"/>
    <property type="molecule type" value="Genomic_DNA"/>
</dbReference>
<gene>
    <name evidence="2" type="ORF">SAMN05216180_2612</name>
</gene>
<dbReference type="AlphaFoldDB" id="A0A1H8DHG0"/>
<dbReference type="InterPro" id="IPR024294">
    <property type="entry name" value="DUF3810"/>
</dbReference>
<reference evidence="2 3" key="1">
    <citation type="submission" date="2016-10" db="EMBL/GenBank/DDBJ databases">
        <authorList>
            <person name="de Groot N.N."/>
        </authorList>
    </citation>
    <scope>NUCLEOTIDE SEQUENCE [LARGE SCALE GENOMIC DNA]</scope>
    <source>
        <strain evidence="2 3">CGMCC 1.5070</strain>
    </source>
</reference>
<sequence>MNNLLKQKRVWLLLLLPLSFLFMLLAKNNPLIAENFFAQGIYKWVSQALSVVTGLFPFSLLEFGIIALIVILIVFIYLLLQNIIRNKQKRFEIVKKAALNLLCIASVVYFMFAMLCGVNYYRYPFSHYSGLQIQPASVGELYELCTELALQANTLRSKIPHVDEKGVTKVFADGYQPVAEQARQAMTELAKSYDTLKGYYPRPKRVMFSNFMSRTEITGIYNPFTMEANVNVAATEYTIPATMCHELSHLRGFMREDEANFIAYLACMASDDVAFQYSGTMLALVYASNQLYRQDIGLYRQLQSTYSRGVALDMDADYYYWLQFKDTVISTVSNKVNDVYLKANNQVDGVKSYGRMVDLLLALRRSKIT</sequence>
<dbReference type="Proteomes" id="UP000199158">
    <property type="component" value="Unassembled WGS sequence"/>
</dbReference>
<evidence type="ECO:0000313" key="2">
    <source>
        <dbReference type="EMBL" id="SEN06683.1"/>
    </source>
</evidence>
<keyword evidence="3" id="KW-1185">Reference proteome</keyword>
<protein>
    <recommendedName>
        <fullName evidence="4">DUF3810 domain-containing protein</fullName>
    </recommendedName>
</protein>
<dbReference type="OrthoDB" id="1048788at2"/>
<dbReference type="RefSeq" id="WP_092755888.1">
    <property type="nucleotide sequence ID" value="NZ_FOCG01000003.1"/>
</dbReference>